<evidence type="ECO:0000256" key="1">
    <source>
        <dbReference type="ARBA" id="ARBA00004245"/>
    </source>
</evidence>
<evidence type="ECO:0000259" key="7">
    <source>
        <dbReference type="Pfam" id="PF06886"/>
    </source>
</evidence>
<dbReference type="GO" id="GO:0060236">
    <property type="term" value="P:regulation of mitotic spindle organization"/>
    <property type="evidence" value="ECO:0007669"/>
    <property type="project" value="InterPro"/>
</dbReference>
<keyword evidence="9" id="KW-1185">Reference proteome</keyword>
<protein>
    <submittedName>
        <fullName evidence="8">TPX2</fullName>
    </submittedName>
</protein>
<feature type="coiled-coil region" evidence="5">
    <location>
        <begin position="91"/>
        <end position="123"/>
    </location>
</feature>
<dbReference type="InterPro" id="IPR009675">
    <property type="entry name" value="TPX2_fam"/>
</dbReference>
<dbReference type="PANTHER" id="PTHR14326">
    <property type="entry name" value="TARGETING PROTEIN FOR XKLP2"/>
    <property type="match status" value="1"/>
</dbReference>
<gene>
    <name evidence="8" type="ORF">LSAA_3304</name>
</gene>
<dbReference type="AlphaFoldDB" id="A0A7R8CFA7"/>
<dbReference type="Pfam" id="PF06886">
    <property type="entry name" value="TPX2"/>
    <property type="match status" value="1"/>
</dbReference>
<evidence type="ECO:0000313" key="8">
    <source>
        <dbReference type="EMBL" id="CAF2804872.1"/>
    </source>
</evidence>
<evidence type="ECO:0000256" key="4">
    <source>
        <dbReference type="ARBA" id="ARBA00023212"/>
    </source>
</evidence>
<keyword evidence="4" id="KW-0206">Cytoskeleton</keyword>
<organism evidence="8 9">
    <name type="scientific">Lepeophtheirus salmonis</name>
    <name type="common">Salmon louse</name>
    <name type="synonym">Caligus salmonis</name>
    <dbReference type="NCBI Taxonomy" id="72036"/>
    <lineage>
        <taxon>Eukaryota</taxon>
        <taxon>Metazoa</taxon>
        <taxon>Ecdysozoa</taxon>
        <taxon>Arthropoda</taxon>
        <taxon>Crustacea</taxon>
        <taxon>Multicrustacea</taxon>
        <taxon>Hexanauplia</taxon>
        <taxon>Copepoda</taxon>
        <taxon>Siphonostomatoida</taxon>
        <taxon>Caligidae</taxon>
        <taxon>Lepeophtheirus</taxon>
    </lineage>
</organism>
<dbReference type="Proteomes" id="UP000675881">
    <property type="component" value="Chromosome 11"/>
</dbReference>
<evidence type="ECO:0000256" key="3">
    <source>
        <dbReference type="ARBA" id="ARBA00022490"/>
    </source>
</evidence>
<evidence type="ECO:0000256" key="5">
    <source>
        <dbReference type="SAM" id="Coils"/>
    </source>
</evidence>
<feature type="compositionally biased region" description="Basic and acidic residues" evidence="6">
    <location>
        <begin position="34"/>
        <end position="46"/>
    </location>
</feature>
<feature type="region of interest" description="Disordered" evidence="6">
    <location>
        <begin position="131"/>
        <end position="150"/>
    </location>
</feature>
<dbReference type="GO" id="GO:0005874">
    <property type="term" value="C:microtubule"/>
    <property type="evidence" value="ECO:0007669"/>
    <property type="project" value="InterPro"/>
</dbReference>
<feature type="region of interest" description="Disordered" evidence="6">
    <location>
        <begin position="417"/>
        <end position="448"/>
    </location>
</feature>
<dbReference type="GO" id="GO:0005819">
    <property type="term" value="C:spindle"/>
    <property type="evidence" value="ECO:0007669"/>
    <property type="project" value="InterPro"/>
</dbReference>
<evidence type="ECO:0000256" key="6">
    <source>
        <dbReference type="SAM" id="MobiDB-lite"/>
    </source>
</evidence>
<comment type="similarity">
    <text evidence="2">Belongs to the TPX2 family.</text>
</comment>
<feature type="domain" description="TPX2 C-terminal" evidence="7">
    <location>
        <begin position="73"/>
        <end position="147"/>
    </location>
</feature>
<keyword evidence="5" id="KW-0175">Coiled coil</keyword>
<sequence length="591" mass="68741">MKEHIMPTRIEPFNLDVNRKKRVEARLKKWEENLEQESRKQKEATKFKAKPAKLGMPFVPAPSNKPLVEISNFELHTDRRAQDREVFELHIKEKEVEILELKRMREDQKKMEEEEEIRRLRKEAVHKSNPIRNYPPIVIHPSDKPMTQPKKSKFRFKEMKLLLIIINMDLSCEYDDTKLVEFELLKDDSLKEKNFDIDHECKSMFLSSKIQVPKIEFTYPTDEEKDESFVQSIKKNQKIKYYISDKRALTKVIANSSTFSDINSEQVSGTTSTRRLSNGKVAKVVSSKISKTFRRTSIGNSNKKEEKSSSNTFGNCFKRVIQTQSSKENTTNKPLKAHPASSFTFNKMIKSYQDRRESKLTESPKVSGLKNIKQRSSNIFSRLTRDSSVGDKDRNKPTLSYVPMAEMIMKLENTTPDRYRTLPNRGRSQNINPSLTRSRSNSSKRADSVVTLRPHMKLYLLLYPKIKKPQRKVCSSESVNSVQSQASCSNIPKTKSVTKIQPFSFDPKIAESEAKKALKFKEVLEKESKDRKFKATSIPNFHKPINLPIKECTIPTIVEPFNLDIESRLEARIKKREENLKLEEKKQKRTN</sequence>
<keyword evidence="3" id="KW-0963">Cytoplasm</keyword>
<feature type="region of interest" description="Disordered" evidence="6">
    <location>
        <begin position="34"/>
        <end position="61"/>
    </location>
</feature>
<name>A0A7R8CFA7_LEPSM</name>
<dbReference type="EMBL" id="HG994590">
    <property type="protein sequence ID" value="CAF2804872.1"/>
    <property type="molecule type" value="Genomic_DNA"/>
</dbReference>
<dbReference type="OrthoDB" id="1684416at2759"/>
<accession>A0A7R8CFA7</accession>
<feature type="compositionally biased region" description="Polar residues" evidence="6">
    <location>
        <begin position="426"/>
        <end position="443"/>
    </location>
</feature>
<proteinExistence type="inferred from homology"/>
<dbReference type="InterPro" id="IPR027329">
    <property type="entry name" value="TPX2_C"/>
</dbReference>
<reference evidence="8" key="1">
    <citation type="submission" date="2021-02" db="EMBL/GenBank/DDBJ databases">
        <authorList>
            <person name="Bekaert M."/>
        </authorList>
    </citation>
    <scope>NUCLEOTIDE SEQUENCE</scope>
    <source>
        <strain evidence="8">IoA-00</strain>
    </source>
</reference>
<evidence type="ECO:0000313" key="9">
    <source>
        <dbReference type="Proteomes" id="UP000675881"/>
    </source>
</evidence>
<comment type="subcellular location">
    <subcellularLocation>
        <location evidence="1">Cytoplasm</location>
        <location evidence="1">Cytoskeleton</location>
    </subcellularLocation>
</comment>
<dbReference type="PANTHER" id="PTHR14326:SF44">
    <property type="entry name" value="TARGETING PROTEIN FOR XKLP2"/>
    <property type="match status" value="1"/>
</dbReference>
<evidence type="ECO:0000256" key="2">
    <source>
        <dbReference type="ARBA" id="ARBA00005885"/>
    </source>
</evidence>